<comment type="caution">
    <text evidence="1">The sequence shown here is derived from an EMBL/GenBank/DDBJ whole genome shotgun (WGS) entry which is preliminary data.</text>
</comment>
<reference evidence="1 2" key="1">
    <citation type="submission" date="2020-08" db="EMBL/GenBank/DDBJ databases">
        <title>Genomic Encyclopedia of Type Strains, Phase IV (KMG-IV): sequencing the most valuable type-strain genomes for metagenomic binning, comparative biology and taxonomic classification.</title>
        <authorList>
            <person name="Goeker M."/>
        </authorList>
    </citation>
    <scope>NUCLEOTIDE SEQUENCE [LARGE SCALE GENOMIC DNA]</scope>
    <source>
        <strain evidence="1 2">YC6723</strain>
    </source>
</reference>
<name>A0A840F6Q1_9SPHN</name>
<sequence length="81" mass="9010">MAKPISEMSDEEFDAWISSLPPAPGIPSIDDEEDFNRSIARARADVAAGRVYPHAIVGEWLSTWGDDDFLPFEDWLASRDG</sequence>
<keyword evidence="2" id="KW-1185">Reference proteome</keyword>
<evidence type="ECO:0000313" key="2">
    <source>
        <dbReference type="Proteomes" id="UP000529795"/>
    </source>
</evidence>
<accession>A0A840F6Q1</accession>
<gene>
    <name evidence="1" type="ORF">GGQ80_002869</name>
</gene>
<evidence type="ECO:0000313" key="1">
    <source>
        <dbReference type="EMBL" id="MBB4154953.1"/>
    </source>
</evidence>
<dbReference type="EMBL" id="JACIEV010000008">
    <property type="protein sequence ID" value="MBB4154953.1"/>
    <property type="molecule type" value="Genomic_DNA"/>
</dbReference>
<dbReference type="Proteomes" id="UP000529795">
    <property type="component" value="Unassembled WGS sequence"/>
</dbReference>
<organism evidence="1 2">
    <name type="scientific">Sphingomonas jinjuensis</name>
    <dbReference type="NCBI Taxonomy" id="535907"/>
    <lineage>
        <taxon>Bacteria</taxon>
        <taxon>Pseudomonadati</taxon>
        <taxon>Pseudomonadota</taxon>
        <taxon>Alphaproteobacteria</taxon>
        <taxon>Sphingomonadales</taxon>
        <taxon>Sphingomonadaceae</taxon>
        <taxon>Sphingomonas</taxon>
    </lineage>
</organism>
<proteinExistence type="predicted"/>
<dbReference type="AlphaFoldDB" id="A0A840F6Q1"/>
<protein>
    <submittedName>
        <fullName evidence="1">Uncharacterized protein</fullName>
    </submittedName>
</protein>